<reference evidence="2 3" key="1">
    <citation type="submission" date="2019-08" db="EMBL/GenBank/DDBJ databases">
        <title>Deep-cultivation of Planctomycetes and their phenomic and genomic characterization uncovers novel biology.</title>
        <authorList>
            <person name="Wiegand S."/>
            <person name="Jogler M."/>
            <person name="Boedeker C."/>
            <person name="Pinto D."/>
            <person name="Vollmers J."/>
            <person name="Rivas-Marin E."/>
            <person name="Kohn T."/>
            <person name="Peeters S.H."/>
            <person name="Heuer A."/>
            <person name="Rast P."/>
            <person name="Oberbeckmann S."/>
            <person name="Bunk B."/>
            <person name="Jeske O."/>
            <person name="Meyerdierks A."/>
            <person name="Storesund J.E."/>
            <person name="Kallscheuer N."/>
            <person name="Luecker S."/>
            <person name="Lage O.M."/>
            <person name="Pohl T."/>
            <person name="Merkel B.J."/>
            <person name="Hornburger P."/>
            <person name="Mueller R.-W."/>
            <person name="Bruemmer F."/>
            <person name="Labrenz M."/>
            <person name="Spormann A.M."/>
            <person name="Op den Camp H."/>
            <person name="Overmann J."/>
            <person name="Amann R."/>
            <person name="Jetten M.S.M."/>
            <person name="Mascher T."/>
            <person name="Medema M.H."/>
            <person name="Devos D.P."/>
            <person name="Kaster A.-K."/>
            <person name="Ovreas L."/>
            <person name="Rohde M."/>
            <person name="Galperin M.Y."/>
            <person name="Jogler C."/>
        </authorList>
    </citation>
    <scope>NUCLEOTIDE SEQUENCE [LARGE SCALE GENOMIC DNA]</scope>
    <source>
        <strain evidence="2 3">UC8</strain>
    </source>
</reference>
<dbReference type="PANTHER" id="PTHR30093">
    <property type="entry name" value="GENERAL SECRETION PATHWAY PROTEIN G"/>
    <property type="match status" value="1"/>
</dbReference>
<dbReference type="Pfam" id="PF07596">
    <property type="entry name" value="SBP_bac_10"/>
    <property type="match status" value="1"/>
</dbReference>
<accession>A0A5B9QSG5</accession>
<organism evidence="2 3">
    <name type="scientific">Roseimaritima ulvae</name>
    <dbReference type="NCBI Taxonomy" id="980254"/>
    <lineage>
        <taxon>Bacteria</taxon>
        <taxon>Pseudomonadati</taxon>
        <taxon>Planctomycetota</taxon>
        <taxon>Planctomycetia</taxon>
        <taxon>Pirellulales</taxon>
        <taxon>Pirellulaceae</taxon>
        <taxon>Roseimaritima</taxon>
    </lineage>
</organism>
<dbReference type="Gene3D" id="3.30.700.10">
    <property type="entry name" value="Glycoprotein, Type 4 Pilin"/>
    <property type="match status" value="1"/>
</dbReference>
<evidence type="ECO:0000259" key="1">
    <source>
        <dbReference type="Pfam" id="PF07596"/>
    </source>
</evidence>
<dbReference type="SUPFAM" id="SSF54523">
    <property type="entry name" value="Pili subunits"/>
    <property type="match status" value="1"/>
</dbReference>
<dbReference type="Pfam" id="PF07963">
    <property type="entry name" value="N_methyl"/>
    <property type="match status" value="1"/>
</dbReference>
<gene>
    <name evidence="2" type="ORF">UC8_40870</name>
</gene>
<proteinExistence type="predicted"/>
<evidence type="ECO:0000313" key="3">
    <source>
        <dbReference type="Proteomes" id="UP000325286"/>
    </source>
</evidence>
<dbReference type="PROSITE" id="PS00409">
    <property type="entry name" value="PROKAR_NTER_METHYL"/>
    <property type="match status" value="1"/>
</dbReference>
<dbReference type="InterPro" id="IPR012902">
    <property type="entry name" value="N_methyl_site"/>
</dbReference>
<sequence length="340" mass="35927">MTNYGKKLVAKSSTRRGFTLVELLVVIAIIGVLVGLLLPAVQAAREAARRMSCSNNLKQVGLALHNYHDTHGTFPFGSRERAGTFGPSWWAGLLPYVEQNALFDSLDLGLAHGGWSANSGVLTGQPVPAMVCPSFPGETAGGYYGSNWDSKSTYSGIAGAAEFNSPLYTEGRVGLCCDCCTHTGPQNDGLIAAGGVLIANKTIKFRDITDGTSNTLAVGEVGGIMFTANAGAYSTINHHRIEMSAAGHHGWLMGTNGGGITPTRRVFNLTTVRYQPNSTNYDRPGISLNFGVNNPLISTHPGGVMAVAADGHVTFVAETMDLTMLKFKATRDDGQVVEEG</sequence>
<dbReference type="InterPro" id="IPR011453">
    <property type="entry name" value="DUF1559"/>
</dbReference>
<evidence type="ECO:0000313" key="2">
    <source>
        <dbReference type="EMBL" id="QEG42057.1"/>
    </source>
</evidence>
<dbReference type="InterPro" id="IPR045584">
    <property type="entry name" value="Pilin-like"/>
</dbReference>
<dbReference type="RefSeq" id="WP_162276015.1">
    <property type="nucleotide sequence ID" value="NZ_LWSJ01000072.1"/>
</dbReference>
<dbReference type="AlphaFoldDB" id="A0A5B9QSG5"/>
<protein>
    <recommendedName>
        <fullName evidence="1">DUF1559 domain-containing protein</fullName>
    </recommendedName>
</protein>
<dbReference type="Proteomes" id="UP000325286">
    <property type="component" value="Chromosome"/>
</dbReference>
<dbReference type="PANTHER" id="PTHR30093:SF2">
    <property type="entry name" value="TYPE II SECRETION SYSTEM PROTEIN H"/>
    <property type="match status" value="1"/>
</dbReference>
<feature type="domain" description="DUF1559" evidence="1">
    <location>
        <begin position="42"/>
        <end position="322"/>
    </location>
</feature>
<dbReference type="EMBL" id="CP042914">
    <property type="protein sequence ID" value="QEG42057.1"/>
    <property type="molecule type" value="Genomic_DNA"/>
</dbReference>
<name>A0A5B9QSG5_9BACT</name>
<dbReference type="NCBIfam" id="TIGR02532">
    <property type="entry name" value="IV_pilin_GFxxxE"/>
    <property type="match status" value="1"/>
</dbReference>
<keyword evidence="3" id="KW-1185">Reference proteome</keyword>
<dbReference type="KEGG" id="rul:UC8_40870"/>